<dbReference type="Proteomes" id="UP000544331">
    <property type="component" value="Unassembled WGS sequence"/>
</dbReference>
<comment type="caution">
    <text evidence="2">The sequence shown here is derived from an EMBL/GenBank/DDBJ whole genome shotgun (WGS) entry which is preliminary data.</text>
</comment>
<reference evidence="2 3" key="1">
    <citation type="submission" date="2020-05" db="EMBL/GenBank/DDBJ databases">
        <title>Identification and distribution of gene clusters putatively required for synthesis of sphingolipid metabolism inhibitors in phylogenetically diverse species of the filamentous fungus Fusarium.</title>
        <authorList>
            <person name="Kim H.-S."/>
            <person name="Busman M."/>
            <person name="Brown D.W."/>
            <person name="Divon H."/>
            <person name="Uhlig S."/>
            <person name="Proctor R.H."/>
        </authorList>
    </citation>
    <scope>NUCLEOTIDE SEQUENCE [LARGE SCALE GENOMIC DNA]</scope>
    <source>
        <strain evidence="2 3">NRRL 66235</strain>
    </source>
</reference>
<evidence type="ECO:0000313" key="2">
    <source>
        <dbReference type="EMBL" id="KAF5703347.1"/>
    </source>
</evidence>
<evidence type="ECO:0000256" key="1">
    <source>
        <dbReference type="SAM" id="MobiDB-lite"/>
    </source>
</evidence>
<name>A0A8H6D5F2_9HYPO</name>
<evidence type="ECO:0000313" key="3">
    <source>
        <dbReference type="Proteomes" id="UP000544331"/>
    </source>
</evidence>
<keyword evidence="3" id="KW-1185">Reference proteome</keyword>
<protein>
    <submittedName>
        <fullName evidence="2">Uncharacterized protein</fullName>
    </submittedName>
</protein>
<proteinExistence type="predicted"/>
<feature type="region of interest" description="Disordered" evidence="1">
    <location>
        <begin position="30"/>
        <end position="57"/>
    </location>
</feature>
<dbReference type="EMBL" id="JAAOAN010000574">
    <property type="protein sequence ID" value="KAF5703347.1"/>
    <property type="molecule type" value="Genomic_DNA"/>
</dbReference>
<dbReference type="OrthoDB" id="5089671at2759"/>
<dbReference type="AlphaFoldDB" id="A0A8H6D5F2"/>
<gene>
    <name evidence="2" type="ORF">FMUND_13046</name>
</gene>
<organism evidence="2 3">
    <name type="scientific">Fusarium mundagurra</name>
    <dbReference type="NCBI Taxonomy" id="1567541"/>
    <lineage>
        <taxon>Eukaryota</taxon>
        <taxon>Fungi</taxon>
        <taxon>Dikarya</taxon>
        <taxon>Ascomycota</taxon>
        <taxon>Pezizomycotina</taxon>
        <taxon>Sordariomycetes</taxon>
        <taxon>Hypocreomycetidae</taxon>
        <taxon>Hypocreales</taxon>
        <taxon>Nectriaceae</taxon>
        <taxon>Fusarium</taxon>
        <taxon>Fusarium fujikuroi species complex</taxon>
    </lineage>
</organism>
<accession>A0A8H6D5F2</accession>
<sequence>MSSSTVSVTAADTDRSSLIPSLQFHLSPAESTCKSSTTKPDRPNLTLIIPDDQDNGSSDSNKFLVDGDAWFYLLSVLARLHEECEEENDWPVEWVDAAAVTFFFETTVVACYMGAHFNVNSDSDAAVEEHQNRLRKWFYSMDSIPENDQWLEEYKDCVPIAQAFNLVG</sequence>